<keyword evidence="2" id="KW-1185">Reference proteome</keyword>
<comment type="caution">
    <text evidence="1">The sequence shown here is derived from an EMBL/GenBank/DDBJ whole genome shotgun (WGS) entry which is preliminary data.</text>
</comment>
<dbReference type="RefSeq" id="WP_138672893.1">
    <property type="nucleotide sequence ID" value="NZ_VCKY01000264.1"/>
</dbReference>
<evidence type="ECO:0000313" key="1">
    <source>
        <dbReference type="EMBL" id="TMR08883.1"/>
    </source>
</evidence>
<dbReference type="EMBL" id="VCKY01000264">
    <property type="protein sequence ID" value="TMR08883.1"/>
    <property type="molecule type" value="Genomic_DNA"/>
</dbReference>
<dbReference type="Proteomes" id="UP000309128">
    <property type="component" value="Unassembled WGS sequence"/>
</dbReference>
<sequence length="96" mass="10690">MPARSARMPGDQAEPDITRLGLDAGAVECGHGRQRLLCRLCHGLVCELRHQEERGYGCRSGSHDACSGFTPPFDTYRCDCVCHCLFWPDLRAALIR</sequence>
<organism evidence="1 2">
    <name type="scientific">Nonomuraea turkmeniaca</name>
    <dbReference type="NCBI Taxonomy" id="103838"/>
    <lineage>
        <taxon>Bacteria</taxon>
        <taxon>Bacillati</taxon>
        <taxon>Actinomycetota</taxon>
        <taxon>Actinomycetes</taxon>
        <taxon>Streptosporangiales</taxon>
        <taxon>Streptosporangiaceae</taxon>
        <taxon>Nonomuraea</taxon>
    </lineage>
</organism>
<evidence type="ECO:0000313" key="2">
    <source>
        <dbReference type="Proteomes" id="UP000309128"/>
    </source>
</evidence>
<name>A0A5S4EYZ4_9ACTN</name>
<protein>
    <submittedName>
        <fullName evidence="1">Uncharacterized protein</fullName>
    </submittedName>
</protein>
<gene>
    <name evidence="1" type="ORF">ETD86_45765</name>
</gene>
<proteinExistence type="predicted"/>
<dbReference type="AlphaFoldDB" id="A0A5S4EYZ4"/>
<accession>A0A5S4EYZ4</accession>
<reference evidence="1 2" key="1">
    <citation type="submission" date="2019-05" db="EMBL/GenBank/DDBJ databases">
        <title>Draft genome sequence of Nonomuraea turkmeniaca DSM 43926.</title>
        <authorList>
            <person name="Saricaoglu S."/>
            <person name="Isik K."/>
        </authorList>
    </citation>
    <scope>NUCLEOTIDE SEQUENCE [LARGE SCALE GENOMIC DNA]</scope>
    <source>
        <strain evidence="1 2">DSM 43926</strain>
    </source>
</reference>